<reference evidence="8 9" key="1">
    <citation type="submission" date="2015-01" db="EMBL/GenBank/DDBJ databases">
        <title>The Genome Sequence of Exophiala mesophila CBS40295.</title>
        <authorList>
            <consortium name="The Broad Institute Genomics Platform"/>
            <person name="Cuomo C."/>
            <person name="de Hoog S."/>
            <person name="Gorbushina A."/>
            <person name="Stielow B."/>
            <person name="Teixiera M."/>
            <person name="Abouelleil A."/>
            <person name="Chapman S.B."/>
            <person name="Priest M."/>
            <person name="Young S.K."/>
            <person name="Wortman J."/>
            <person name="Nusbaum C."/>
            <person name="Birren B."/>
        </authorList>
    </citation>
    <scope>NUCLEOTIDE SEQUENCE [LARGE SCALE GENOMIC DNA]</scope>
    <source>
        <strain evidence="8 9">CBS 40295</strain>
    </source>
</reference>
<keyword evidence="5" id="KW-0520">NAD</keyword>
<dbReference type="OMA" id="DHCIFLD"/>
<evidence type="ECO:0000259" key="7">
    <source>
        <dbReference type="Pfam" id="PF22366"/>
    </source>
</evidence>
<dbReference type="AlphaFoldDB" id="A0A0D1Z031"/>
<dbReference type="GO" id="GO:0003954">
    <property type="term" value="F:NADH dehydrogenase activity"/>
    <property type="evidence" value="ECO:0007669"/>
    <property type="project" value="InterPro"/>
</dbReference>
<dbReference type="OrthoDB" id="3244603at2759"/>
<feature type="domain" description="FAD/NAD(P)-binding" evidence="6">
    <location>
        <begin position="61"/>
        <end position="369"/>
    </location>
</feature>
<evidence type="ECO:0000256" key="5">
    <source>
        <dbReference type="ARBA" id="ARBA00023027"/>
    </source>
</evidence>
<dbReference type="EMBL" id="KN847526">
    <property type="protein sequence ID" value="KIV88202.1"/>
    <property type="molecule type" value="Genomic_DNA"/>
</dbReference>
<evidence type="ECO:0000259" key="6">
    <source>
        <dbReference type="Pfam" id="PF07992"/>
    </source>
</evidence>
<name>A0A0D1Z031_EXOME</name>
<dbReference type="VEuPathDB" id="FungiDB:PV10_09119"/>
<evidence type="ECO:0000256" key="2">
    <source>
        <dbReference type="ARBA" id="ARBA00022630"/>
    </source>
</evidence>
<proteinExistence type="inferred from homology"/>
<dbReference type="Pfam" id="PF07992">
    <property type="entry name" value="Pyr_redox_2"/>
    <property type="match status" value="1"/>
</dbReference>
<dbReference type="GO" id="GO:0005739">
    <property type="term" value="C:mitochondrion"/>
    <property type="evidence" value="ECO:0007669"/>
    <property type="project" value="TreeGrafter"/>
</dbReference>
<dbReference type="STRING" id="212818.A0A0D1Z031"/>
<organism evidence="8 9">
    <name type="scientific">Exophiala mesophila</name>
    <name type="common">Black yeast-like fungus</name>
    <dbReference type="NCBI Taxonomy" id="212818"/>
    <lineage>
        <taxon>Eukaryota</taxon>
        <taxon>Fungi</taxon>
        <taxon>Dikarya</taxon>
        <taxon>Ascomycota</taxon>
        <taxon>Pezizomycotina</taxon>
        <taxon>Eurotiomycetes</taxon>
        <taxon>Chaetothyriomycetidae</taxon>
        <taxon>Chaetothyriales</taxon>
        <taxon>Herpotrichiellaceae</taxon>
        <taxon>Exophiala</taxon>
    </lineage>
</organism>
<keyword evidence="4" id="KW-0560">Oxidoreductase</keyword>
<dbReference type="Gene3D" id="3.50.50.100">
    <property type="match status" value="1"/>
</dbReference>
<protein>
    <submittedName>
        <fullName evidence="8">Uncharacterized protein</fullName>
    </submittedName>
</protein>
<dbReference type="GeneID" id="27326964"/>
<keyword evidence="2" id="KW-0285">Flavoprotein</keyword>
<dbReference type="Proteomes" id="UP000054302">
    <property type="component" value="Unassembled WGS sequence"/>
</dbReference>
<accession>A0A0D1Z031</accession>
<evidence type="ECO:0000256" key="3">
    <source>
        <dbReference type="ARBA" id="ARBA00022827"/>
    </source>
</evidence>
<evidence type="ECO:0000313" key="9">
    <source>
        <dbReference type="Proteomes" id="UP000054302"/>
    </source>
</evidence>
<dbReference type="InterPro" id="IPR036188">
    <property type="entry name" value="FAD/NAD-bd_sf"/>
</dbReference>
<evidence type="ECO:0000256" key="1">
    <source>
        <dbReference type="ARBA" id="ARBA00005272"/>
    </source>
</evidence>
<dbReference type="PANTHER" id="PTHR43706">
    <property type="entry name" value="NADH DEHYDROGENASE"/>
    <property type="match status" value="1"/>
</dbReference>
<dbReference type="InterPro" id="IPR045024">
    <property type="entry name" value="NDH-2"/>
</dbReference>
<dbReference type="SUPFAM" id="SSF51905">
    <property type="entry name" value="FAD/NAD(P)-binding domain"/>
    <property type="match status" value="2"/>
</dbReference>
<keyword evidence="3" id="KW-0274">FAD</keyword>
<dbReference type="InterPro" id="IPR023753">
    <property type="entry name" value="FAD/NAD-binding_dom"/>
</dbReference>
<dbReference type="PRINTS" id="PR00368">
    <property type="entry name" value="FADPNR"/>
</dbReference>
<sequence>MHLRPCFLSSWQKHFNLLIHHHVRLGSRVPQSTVTVLPLQLRGLATSVTPRDRPEDDKREQVVILGSGWAGYVLSRKLDPAKYRVLVVSPRSYFVFTPLLNDTSVGTLEFRHVLESVRKRNSHVEYMQGWADDVNFKDKMITVEPSVLDPVVGHALTGPRVSPLEPNMALVGGTGRDQVPTFAIHYDKLVIAVGCYSQTFNTKGVRENAMFLKDVRDAQAIRRRILELFELAHLPIISEETKRYLLHFAIVGGGPTGMEFAACLSDLINDDLVKTHPDLIKYVRITLYDVAPKVLPMFDATLADYAVKQYRRRDIDIRTSHHVEELRKGFPNDPEAARNQDSEVKGRVYTIRTKEDGDVGIGLCVWSTGNMNNPFVAKALDHVRRFPTASAHITSGEDQVQDPNARQWTIDRDPKTGVILVDDHFRVNLSTGTIPESQHGESTQPRHAYVKDVFALGDTTKLKSGALPATAQVANQQALWLGKALNRYPDPEDFARQKGFTFKNMGVFTYVGGAKAVLQGPQTDRNGVAKGLKGWIAFLVWRGAYLTMTLSWRNKFLVPMQWLAVKIWGRDLSRF</sequence>
<gene>
    <name evidence="8" type="ORF">PV10_09119</name>
</gene>
<keyword evidence="9" id="KW-1185">Reference proteome</keyword>
<dbReference type="RefSeq" id="XP_016219776.1">
    <property type="nucleotide sequence ID" value="XM_016374232.1"/>
</dbReference>
<feature type="domain" description="External alternative NADH-ubiquinone oxidoreductase-like C-terminal" evidence="7">
    <location>
        <begin position="506"/>
        <end position="571"/>
    </location>
</feature>
<evidence type="ECO:0000313" key="8">
    <source>
        <dbReference type="EMBL" id="KIV88202.1"/>
    </source>
</evidence>
<dbReference type="InterPro" id="IPR054585">
    <property type="entry name" value="NDH2-like_C"/>
</dbReference>
<evidence type="ECO:0000256" key="4">
    <source>
        <dbReference type="ARBA" id="ARBA00023002"/>
    </source>
</evidence>
<comment type="similarity">
    <text evidence="1">Belongs to the NADH dehydrogenase family.</text>
</comment>
<dbReference type="Pfam" id="PF22366">
    <property type="entry name" value="NDH2_C"/>
    <property type="match status" value="1"/>
</dbReference>
<dbReference type="HOGENOM" id="CLU_021377_1_2_1"/>
<dbReference type="PANTHER" id="PTHR43706:SF17">
    <property type="entry name" value="NADH DEHYDROGENASE (EUROFUNG)"/>
    <property type="match status" value="1"/>
</dbReference>